<gene>
    <name evidence="2" type="ORF">AWRI4620_LOCUS107</name>
</gene>
<feature type="compositionally biased region" description="Basic and acidic residues" evidence="1">
    <location>
        <begin position="21"/>
        <end position="40"/>
    </location>
</feature>
<evidence type="ECO:0000256" key="1">
    <source>
        <dbReference type="SAM" id="MobiDB-lite"/>
    </source>
</evidence>
<dbReference type="Proteomes" id="UP000745764">
    <property type="component" value="Unassembled WGS sequence"/>
</dbReference>
<comment type="caution">
    <text evidence="2">The sequence shown here is derived from an EMBL/GenBank/DDBJ whole genome shotgun (WGS) entry which is preliminary data.</text>
</comment>
<sequence>MRSAGAGCGCPDSSSNGRPKLGQDEEIKDKKPEQKIKGEEAEPEAQATPALVVGSSSASQSSPAPSTPSSASSFSVKGASFAEIDAHQQTIQQTRAALTPTQRAALNLKEYSHYDLAGNKIGTLWQTRAEQRTFRQTQRRRGAKTVRAGTTNGMKLNRRC</sequence>
<protein>
    <submittedName>
        <fullName evidence="2">Uncharacterized protein</fullName>
    </submittedName>
</protein>
<proteinExistence type="predicted"/>
<dbReference type="AlphaFoldDB" id="A0A9N8PMN0"/>
<evidence type="ECO:0000313" key="2">
    <source>
        <dbReference type="EMBL" id="CAD0105852.1"/>
    </source>
</evidence>
<dbReference type="OrthoDB" id="3934011at2759"/>
<reference evidence="2" key="1">
    <citation type="submission" date="2020-06" db="EMBL/GenBank/DDBJ databases">
        <authorList>
            <person name="Onetto C."/>
        </authorList>
    </citation>
    <scope>NUCLEOTIDE SEQUENCE</scope>
</reference>
<feature type="compositionally biased region" description="Low complexity" evidence="1">
    <location>
        <begin position="44"/>
        <end position="75"/>
    </location>
</feature>
<name>A0A9N8PMN0_9PEZI</name>
<accession>A0A9N8PMN0</accession>
<keyword evidence="3" id="KW-1185">Reference proteome</keyword>
<organism evidence="2 3">
    <name type="scientific">Aureobasidium uvarum</name>
    <dbReference type="NCBI Taxonomy" id="2773716"/>
    <lineage>
        <taxon>Eukaryota</taxon>
        <taxon>Fungi</taxon>
        <taxon>Dikarya</taxon>
        <taxon>Ascomycota</taxon>
        <taxon>Pezizomycotina</taxon>
        <taxon>Dothideomycetes</taxon>
        <taxon>Dothideomycetidae</taxon>
        <taxon>Dothideales</taxon>
        <taxon>Saccotheciaceae</taxon>
        <taxon>Aureobasidium</taxon>
    </lineage>
</organism>
<evidence type="ECO:0000313" key="3">
    <source>
        <dbReference type="Proteomes" id="UP000745764"/>
    </source>
</evidence>
<feature type="region of interest" description="Disordered" evidence="1">
    <location>
        <begin position="1"/>
        <end position="75"/>
    </location>
</feature>
<dbReference type="EMBL" id="CAINUL010000001">
    <property type="protein sequence ID" value="CAD0105852.1"/>
    <property type="molecule type" value="Genomic_DNA"/>
</dbReference>